<dbReference type="GO" id="GO:0003700">
    <property type="term" value="F:DNA-binding transcription factor activity"/>
    <property type="evidence" value="ECO:0007669"/>
    <property type="project" value="InterPro"/>
</dbReference>
<keyword evidence="1" id="KW-0805">Transcription regulation</keyword>
<organism evidence="5 6">
    <name type="scientific">Rheinheimera mesophila</name>
    <dbReference type="NCBI Taxonomy" id="1547515"/>
    <lineage>
        <taxon>Bacteria</taxon>
        <taxon>Pseudomonadati</taxon>
        <taxon>Pseudomonadota</taxon>
        <taxon>Gammaproteobacteria</taxon>
        <taxon>Chromatiales</taxon>
        <taxon>Chromatiaceae</taxon>
        <taxon>Rheinheimera</taxon>
    </lineage>
</organism>
<accession>A0A3P3QIK8</accession>
<dbReference type="SMART" id="SM00345">
    <property type="entry name" value="HTH_GNTR"/>
    <property type="match status" value="1"/>
</dbReference>
<dbReference type="CDD" id="cd07377">
    <property type="entry name" value="WHTH_GntR"/>
    <property type="match status" value="1"/>
</dbReference>
<evidence type="ECO:0000313" key="5">
    <source>
        <dbReference type="EMBL" id="RRJ20968.1"/>
    </source>
</evidence>
<dbReference type="SMART" id="SM00895">
    <property type="entry name" value="FCD"/>
    <property type="match status" value="1"/>
</dbReference>
<evidence type="ECO:0000313" key="6">
    <source>
        <dbReference type="Proteomes" id="UP000276260"/>
    </source>
</evidence>
<dbReference type="SUPFAM" id="SSF48008">
    <property type="entry name" value="GntR ligand-binding domain-like"/>
    <property type="match status" value="1"/>
</dbReference>
<dbReference type="InterPro" id="IPR011711">
    <property type="entry name" value="GntR_C"/>
</dbReference>
<dbReference type="AlphaFoldDB" id="A0A3P3QIK8"/>
<dbReference type="PROSITE" id="PS50949">
    <property type="entry name" value="HTH_GNTR"/>
    <property type="match status" value="1"/>
</dbReference>
<evidence type="ECO:0000256" key="3">
    <source>
        <dbReference type="ARBA" id="ARBA00023163"/>
    </source>
</evidence>
<dbReference type="InterPro" id="IPR036388">
    <property type="entry name" value="WH-like_DNA-bd_sf"/>
</dbReference>
<dbReference type="PANTHER" id="PTHR43537:SF44">
    <property type="entry name" value="GNTR FAMILY REGULATORY PROTEIN"/>
    <property type="match status" value="1"/>
</dbReference>
<keyword evidence="6" id="KW-1185">Reference proteome</keyword>
<dbReference type="InterPro" id="IPR000524">
    <property type="entry name" value="Tscrpt_reg_HTH_GntR"/>
</dbReference>
<evidence type="ECO:0000259" key="4">
    <source>
        <dbReference type="PROSITE" id="PS50949"/>
    </source>
</evidence>
<reference evidence="5 6" key="1">
    <citation type="submission" date="2018-11" db="EMBL/GenBank/DDBJ databases">
        <title>Draft genome analysis of Rheinheimera mesophila isolated from an industrial waste site.</title>
        <authorList>
            <person name="Yu Q."/>
            <person name="Qi Y."/>
            <person name="Zhang H."/>
            <person name="Lu Y."/>
            <person name="Pu J."/>
        </authorList>
    </citation>
    <scope>NUCLEOTIDE SEQUENCE [LARGE SCALE GENOMIC DNA]</scope>
    <source>
        <strain evidence="5 6">IITR13</strain>
    </source>
</reference>
<sequence length="243" mass="26937">MANQLKSRPQSIHGWVAEELGTRIVSGVYSPGEYIPNETSIGEELGVSRTALREAFKILTSKGLLESRPKLGTRIRPRKHWNMFDSEILSWCFESKPSPQFFISLFEIREIFEPAAAELAAKNRTEEQAVVLGAAYEAMEKAEIGTDAVFSSDLDFHMAVLDATNNEFMISLGMTIQTALMGLFRLSSSIAEEYVDSLPGHKAVYQAIAAAEPAKAKTEMFQLLAKSKENLAYALKNLAKQPE</sequence>
<dbReference type="InterPro" id="IPR036390">
    <property type="entry name" value="WH_DNA-bd_sf"/>
</dbReference>
<dbReference type="SUPFAM" id="SSF46785">
    <property type="entry name" value="Winged helix' DNA-binding domain"/>
    <property type="match status" value="1"/>
</dbReference>
<proteinExistence type="predicted"/>
<evidence type="ECO:0000256" key="2">
    <source>
        <dbReference type="ARBA" id="ARBA00023125"/>
    </source>
</evidence>
<keyword evidence="2" id="KW-0238">DNA-binding</keyword>
<dbReference type="InterPro" id="IPR008920">
    <property type="entry name" value="TF_FadR/GntR_C"/>
</dbReference>
<dbReference type="Gene3D" id="1.20.120.530">
    <property type="entry name" value="GntR ligand-binding domain-like"/>
    <property type="match status" value="1"/>
</dbReference>
<dbReference type="RefSeq" id="WP_046520414.1">
    <property type="nucleotide sequence ID" value="NZ_LAVS01000035.1"/>
</dbReference>
<keyword evidence="3" id="KW-0804">Transcription</keyword>
<dbReference type="Gene3D" id="1.10.10.10">
    <property type="entry name" value="Winged helix-like DNA-binding domain superfamily/Winged helix DNA-binding domain"/>
    <property type="match status" value="1"/>
</dbReference>
<feature type="domain" description="HTH gntR-type" evidence="4">
    <location>
        <begin position="10"/>
        <end position="78"/>
    </location>
</feature>
<dbReference type="Pfam" id="PF07729">
    <property type="entry name" value="FCD"/>
    <property type="match status" value="1"/>
</dbReference>
<dbReference type="PRINTS" id="PR00035">
    <property type="entry name" value="HTHGNTR"/>
</dbReference>
<evidence type="ECO:0000256" key="1">
    <source>
        <dbReference type="ARBA" id="ARBA00023015"/>
    </source>
</evidence>
<gene>
    <name evidence="5" type="ORF">EIK76_08730</name>
</gene>
<dbReference type="OrthoDB" id="9028214at2"/>
<dbReference type="EMBL" id="RRCF01000002">
    <property type="protein sequence ID" value="RRJ20968.1"/>
    <property type="molecule type" value="Genomic_DNA"/>
</dbReference>
<dbReference type="PANTHER" id="PTHR43537">
    <property type="entry name" value="TRANSCRIPTIONAL REGULATOR, GNTR FAMILY"/>
    <property type="match status" value="1"/>
</dbReference>
<dbReference type="Pfam" id="PF00392">
    <property type="entry name" value="GntR"/>
    <property type="match status" value="1"/>
</dbReference>
<comment type="caution">
    <text evidence="5">The sequence shown here is derived from an EMBL/GenBank/DDBJ whole genome shotgun (WGS) entry which is preliminary data.</text>
</comment>
<dbReference type="Proteomes" id="UP000276260">
    <property type="component" value="Unassembled WGS sequence"/>
</dbReference>
<name>A0A3P3QIK8_9GAMM</name>
<dbReference type="GO" id="GO:0003677">
    <property type="term" value="F:DNA binding"/>
    <property type="evidence" value="ECO:0007669"/>
    <property type="project" value="UniProtKB-KW"/>
</dbReference>
<protein>
    <submittedName>
        <fullName evidence="5">FadR family transcriptional regulator</fullName>
    </submittedName>
</protein>